<dbReference type="AlphaFoldDB" id="A0A0E9PXI8"/>
<organism evidence="1">
    <name type="scientific">Anguilla anguilla</name>
    <name type="common">European freshwater eel</name>
    <name type="synonym">Muraena anguilla</name>
    <dbReference type="NCBI Taxonomy" id="7936"/>
    <lineage>
        <taxon>Eukaryota</taxon>
        <taxon>Metazoa</taxon>
        <taxon>Chordata</taxon>
        <taxon>Craniata</taxon>
        <taxon>Vertebrata</taxon>
        <taxon>Euteleostomi</taxon>
        <taxon>Actinopterygii</taxon>
        <taxon>Neopterygii</taxon>
        <taxon>Teleostei</taxon>
        <taxon>Anguilliformes</taxon>
        <taxon>Anguillidae</taxon>
        <taxon>Anguilla</taxon>
    </lineage>
</organism>
<accession>A0A0E9PXI8</accession>
<name>A0A0E9PXI8_ANGAN</name>
<protein>
    <submittedName>
        <fullName evidence="1">Uncharacterized protein</fullName>
    </submittedName>
</protein>
<dbReference type="EMBL" id="GBXM01099984">
    <property type="protein sequence ID" value="JAH08593.1"/>
    <property type="molecule type" value="Transcribed_RNA"/>
</dbReference>
<evidence type="ECO:0000313" key="1">
    <source>
        <dbReference type="EMBL" id="JAH08593.1"/>
    </source>
</evidence>
<proteinExistence type="predicted"/>
<sequence>MKRAVHCGAVQQCDVEVAMLCAAMSSVQCWDCSGFQCVK</sequence>
<reference evidence="1" key="1">
    <citation type="submission" date="2014-11" db="EMBL/GenBank/DDBJ databases">
        <authorList>
            <person name="Amaro Gonzalez C."/>
        </authorList>
    </citation>
    <scope>NUCLEOTIDE SEQUENCE</scope>
</reference>
<reference evidence="1" key="2">
    <citation type="journal article" date="2015" name="Fish Shellfish Immunol.">
        <title>Early steps in the European eel (Anguilla anguilla)-Vibrio vulnificus interaction in the gills: Role of the RtxA13 toxin.</title>
        <authorList>
            <person name="Callol A."/>
            <person name="Pajuelo D."/>
            <person name="Ebbesson L."/>
            <person name="Teles M."/>
            <person name="MacKenzie S."/>
            <person name="Amaro C."/>
        </authorList>
    </citation>
    <scope>NUCLEOTIDE SEQUENCE</scope>
</reference>